<comment type="cofactor">
    <cofactor evidence="1">
        <name>Mn(2+)</name>
        <dbReference type="ChEBI" id="CHEBI:29035"/>
    </cofactor>
</comment>
<evidence type="ECO:0000256" key="6">
    <source>
        <dbReference type="ARBA" id="ARBA00023211"/>
    </source>
</evidence>
<evidence type="ECO:0000256" key="1">
    <source>
        <dbReference type="ARBA" id="ARBA00001936"/>
    </source>
</evidence>
<organism evidence="8 9">
    <name type="scientific">Krasilnikovia cinnamomea</name>
    <dbReference type="NCBI Taxonomy" id="349313"/>
    <lineage>
        <taxon>Bacteria</taxon>
        <taxon>Bacillati</taxon>
        <taxon>Actinomycetota</taxon>
        <taxon>Actinomycetes</taxon>
        <taxon>Micromonosporales</taxon>
        <taxon>Micromonosporaceae</taxon>
        <taxon>Krasilnikovia</taxon>
    </lineage>
</organism>
<gene>
    <name evidence="8" type="ORF">EV385_1595</name>
</gene>
<dbReference type="GO" id="GO:0000287">
    <property type="term" value="F:magnesium ion binding"/>
    <property type="evidence" value="ECO:0007669"/>
    <property type="project" value="InterPro"/>
</dbReference>
<reference evidence="8 9" key="1">
    <citation type="submission" date="2019-02" db="EMBL/GenBank/DDBJ databases">
        <title>Sequencing the genomes of 1000 actinobacteria strains.</title>
        <authorList>
            <person name="Klenk H.-P."/>
        </authorList>
    </citation>
    <scope>NUCLEOTIDE SEQUENCE [LARGE SCALE GENOMIC DNA]</scope>
    <source>
        <strain evidence="8 9">DSM 45162</strain>
    </source>
</reference>
<evidence type="ECO:0000256" key="5">
    <source>
        <dbReference type="ARBA" id="ARBA00023027"/>
    </source>
</evidence>
<dbReference type="PROSITE" id="PS00470">
    <property type="entry name" value="IDH_IMDH"/>
    <property type="match status" value="1"/>
</dbReference>
<dbReference type="PANTHER" id="PTHR43275">
    <property type="entry name" value="D-MALATE DEHYDROGENASE [DECARBOXYLATING]"/>
    <property type="match status" value="1"/>
</dbReference>
<dbReference type="Gene3D" id="3.40.718.10">
    <property type="entry name" value="Isopropylmalate Dehydrogenase"/>
    <property type="match status" value="1"/>
</dbReference>
<evidence type="ECO:0000313" key="9">
    <source>
        <dbReference type="Proteomes" id="UP000292564"/>
    </source>
</evidence>
<dbReference type="Pfam" id="PF00180">
    <property type="entry name" value="Iso_dh"/>
    <property type="match status" value="1"/>
</dbReference>
<dbReference type="SMART" id="SM01329">
    <property type="entry name" value="Iso_dh"/>
    <property type="match status" value="1"/>
</dbReference>
<comment type="cofactor">
    <cofactor evidence="2">
        <name>Mg(2+)</name>
        <dbReference type="ChEBI" id="CHEBI:18420"/>
    </cofactor>
</comment>
<protein>
    <submittedName>
        <fullName evidence="8">3-isopropylmalate dehydrogenase</fullName>
    </submittedName>
</protein>
<keyword evidence="9" id="KW-1185">Reference proteome</keyword>
<evidence type="ECO:0000256" key="4">
    <source>
        <dbReference type="ARBA" id="ARBA00023002"/>
    </source>
</evidence>
<evidence type="ECO:0000256" key="2">
    <source>
        <dbReference type="ARBA" id="ARBA00001946"/>
    </source>
</evidence>
<keyword evidence="6" id="KW-0464">Manganese</keyword>
<dbReference type="NCBIfam" id="NF002898">
    <property type="entry name" value="PRK03437.1"/>
    <property type="match status" value="1"/>
</dbReference>
<evidence type="ECO:0000259" key="7">
    <source>
        <dbReference type="SMART" id="SM01329"/>
    </source>
</evidence>
<dbReference type="InterPro" id="IPR050501">
    <property type="entry name" value="ICDH/IPMDH"/>
</dbReference>
<comment type="caution">
    <text evidence="8">The sequence shown here is derived from an EMBL/GenBank/DDBJ whole genome shotgun (WGS) entry which is preliminary data.</text>
</comment>
<feature type="domain" description="Isopropylmalate dehydrogenase-like" evidence="7">
    <location>
        <begin position="30"/>
        <end position="364"/>
    </location>
</feature>
<dbReference type="GO" id="GO:0016616">
    <property type="term" value="F:oxidoreductase activity, acting on the CH-OH group of donors, NAD or NADP as acceptor"/>
    <property type="evidence" value="ECO:0007669"/>
    <property type="project" value="InterPro"/>
</dbReference>
<dbReference type="EMBL" id="SHKY01000001">
    <property type="protein sequence ID" value="RZU49838.1"/>
    <property type="molecule type" value="Genomic_DNA"/>
</dbReference>
<sequence>MVGPLYRRTGHAVTLDESDQTEGVDVTVARIAVVAGDGIGTEVTAQARKVLDAVLPGLAYSEYDLGARLYNRTGEVLPASVQQELAGHDAILLGAIGDPSVPPGVLERGLLLKLRFDFDQYVNLRPSRLWPGTTSPLAGLKPGEIDMVVVREGTEGLYVGAGGVLHRDTPAEIATEESLNTRHGVERVIRDAFGRAARRERRHLTLVHKTNVLTHAGGLWSRTFAAVAAEFPQVTTEYQHIDAASMFMVSNPQRYDVIVTDNLFGDILTDIAAAVTGGIGMAASGSVNPERQYPSTFEPVHGSAPDIAGQGVADPAAAILSAALLLEHLGRPDEARRVSEAVAAEVASRTPGAPLRTAEVGDRVAATA</sequence>
<keyword evidence="5" id="KW-0520">NAD</keyword>
<evidence type="ECO:0000313" key="8">
    <source>
        <dbReference type="EMBL" id="RZU49838.1"/>
    </source>
</evidence>
<evidence type="ECO:0000256" key="3">
    <source>
        <dbReference type="ARBA" id="ARBA00022723"/>
    </source>
</evidence>
<dbReference type="Proteomes" id="UP000292564">
    <property type="component" value="Unassembled WGS sequence"/>
</dbReference>
<accession>A0A4Q7ZGG3</accession>
<dbReference type="GO" id="GO:0051287">
    <property type="term" value="F:NAD binding"/>
    <property type="evidence" value="ECO:0007669"/>
    <property type="project" value="InterPro"/>
</dbReference>
<dbReference type="AlphaFoldDB" id="A0A4Q7ZGG3"/>
<name>A0A4Q7ZGG3_9ACTN</name>
<dbReference type="InterPro" id="IPR024084">
    <property type="entry name" value="IsoPropMal-DH-like_dom"/>
</dbReference>
<dbReference type="SUPFAM" id="SSF53659">
    <property type="entry name" value="Isocitrate/Isopropylmalate dehydrogenase-like"/>
    <property type="match status" value="1"/>
</dbReference>
<dbReference type="PANTHER" id="PTHR43275:SF1">
    <property type="entry name" value="D-MALATE DEHYDROGENASE [DECARBOXYLATING]"/>
    <property type="match status" value="1"/>
</dbReference>
<dbReference type="InterPro" id="IPR019818">
    <property type="entry name" value="IsoCit/isopropylmalate_DH_CS"/>
</dbReference>
<keyword evidence="3" id="KW-0479">Metal-binding</keyword>
<proteinExistence type="predicted"/>
<keyword evidence="4" id="KW-0560">Oxidoreductase</keyword>